<sequence>MDIATLNMQDNLLRAIHMVNEKGLSISESAKSCHISQLRLYKAVRAHNATQAQQLAQLQLKRSHLFKQITEIDARISQLERKVAK</sequence>
<organism evidence="1 2">
    <name type="scientific">Pseudoalteromonas luteoviolacea S4060-1</name>
    <dbReference type="NCBI Taxonomy" id="1365257"/>
    <lineage>
        <taxon>Bacteria</taxon>
        <taxon>Pseudomonadati</taxon>
        <taxon>Pseudomonadota</taxon>
        <taxon>Gammaproteobacteria</taxon>
        <taxon>Alteromonadales</taxon>
        <taxon>Pseudoalteromonadaceae</taxon>
        <taxon>Pseudoalteromonas</taxon>
    </lineage>
</organism>
<dbReference type="Proteomes" id="UP000076661">
    <property type="component" value="Unassembled WGS sequence"/>
</dbReference>
<evidence type="ECO:0000313" key="1">
    <source>
        <dbReference type="EMBL" id="KZN64212.1"/>
    </source>
</evidence>
<accession>A0A161YQ34</accession>
<dbReference type="RefSeq" id="WP_063381821.1">
    <property type="nucleotide sequence ID" value="NZ_AUXX01000029.1"/>
</dbReference>
<evidence type="ECO:0008006" key="3">
    <source>
        <dbReference type="Google" id="ProtNLM"/>
    </source>
</evidence>
<dbReference type="AlphaFoldDB" id="A0A161YQ34"/>
<dbReference type="EMBL" id="AUXX01000029">
    <property type="protein sequence ID" value="KZN64212.1"/>
    <property type="molecule type" value="Genomic_DNA"/>
</dbReference>
<reference evidence="1 2" key="1">
    <citation type="submission" date="2013-07" db="EMBL/GenBank/DDBJ databases">
        <title>Comparative Genomic and Metabolomic Analysis of Twelve Strains of Pseudoalteromonas luteoviolacea.</title>
        <authorList>
            <person name="Vynne N.G."/>
            <person name="Mansson M."/>
            <person name="Gram L."/>
        </authorList>
    </citation>
    <scope>NUCLEOTIDE SEQUENCE [LARGE SCALE GENOMIC DNA]</scope>
    <source>
        <strain evidence="1 2">S4060-1</strain>
    </source>
</reference>
<proteinExistence type="predicted"/>
<gene>
    <name evidence="1" type="ORF">N478_22470</name>
</gene>
<evidence type="ECO:0000313" key="2">
    <source>
        <dbReference type="Proteomes" id="UP000076661"/>
    </source>
</evidence>
<dbReference type="PATRIC" id="fig|1365257.3.peg.3311"/>
<name>A0A161YQ34_9GAMM</name>
<protein>
    <recommendedName>
        <fullName evidence="3">HTH psq-type domain-containing protein</fullName>
    </recommendedName>
</protein>
<comment type="caution">
    <text evidence="1">The sequence shown here is derived from an EMBL/GenBank/DDBJ whole genome shotgun (WGS) entry which is preliminary data.</text>
</comment>